<proteinExistence type="predicted"/>
<sequence length="312" mass="36070">MVKQFDRPIIQTGEPGSSVFGSLIDGVFEGKIVSPKGSYYVEKAHHYFPHTTHPNRTFHSVIYHEDHVEDPYEHQREGHSAGCGINEQTIQWMEKIQTAGIDEEPPPSAPPPSKEAFRKHKKFTTKDKVQIKSVDNYEDNLSKYSREANKEEHARHKRATRRDENKNTCSLYIQTDPLIWKHIREGFPENGDSRKASELNEKIREEILSLIAHHVTAVNYIYRDTRFDGRSEHRNIKFEVQRIKGQQNPPRPKRLTTWRIQTLNQRMHCCKINKQASTPMELETKSIGRSARTPKGDGSRIDTGPTDLIRLG</sequence>
<dbReference type="Gene3D" id="3.40.390.10">
    <property type="entry name" value="Collagenase (Catalytic Domain)"/>
    <property type="match status" value="1"/>
</dbReference>
<protein>
    <submittedName>
        <fullName evidence="2">Uncharacterized protein</fullName>
    </submittedName>
</protein>
<evidence type="ECO:0000256" key="1">
    <source>
        <dbReference type="SAM" id="MobiDB-lite"/>
    </source>
</evidence>
<dbReference type="InterPro" id="IPR051489">
    <property type="entry name" value="ADAM_Metalloproteinase"/>
</dbReference>
<dbReference type="AlphaFoldDB" id="A0AA38HNR9"/>
<feature type="region of interest" description="Disordered" evidence="1">
    <location>
        <begin position="277"/>
        <end position="312"/>
    </location>
</feature>
<accession>A0AA38HNR9</accession>
<dbReference type="GO" id="GO:0007219">
    <property type="term" value="P:Notch signaling pathway"/>
    <property type="evidence" value="ECO:0007669"/>
    <property type="project" value="TreeGrafter"/>
</dbReference>
<dbReference type="GO" id="GO:0005886">
    <property type="term" value="C:plasma membrane"/>
    <property type="evidence" value="ECO:0007669"/>
    <property type="project" value="TreeGrafter"/>
</dbReference>
<dbReference type="Proteomes" id="UP001168821">
    <property type="component" value="Unassembled WGS sequence"/>
</dbReference>
<dbReference type="GO" id="GO:0004222">
    <property type="term" value="F:metalloendopeptidase activity"/>
    <property type="evidence" value="ECO:0007669"/>
    <property type="project" value="TreeGrafter"/>
</dbReference>
<dbReference type="InterPro" id="IPR024079">
    <property type="entry name" value="MetalloPept_cat_dom_sf"/>
</dbReference>
<dbReference type="PANTHER" id="PTHR45702">
    <property type="entry name" value="ADAM10/ADAM17 METALLOPEPTIDASE FAMILY MEMBER"/>
    <property type="match status" value="1"/>
</dbReference>
<organism evidence="2 3">
    <name type="scientific">Zophobas morio</name>
    <dbReference type="NCBI Taxonomy" id="2755281"/>
    <lineage>
        <taxon>Eukaryota</taxon>
        <taxon>Metazoa</taxon>
        <taxon>Ecdysozoa</taxon>
        <taxon>Arthropoda</taxon>
        <taxon>Hexapoda</taxon>
        <taxon>Insecta</taxon>
        <taxon>Pterygota</taxon>
        <taxon>Neoptera</taxon>
        <taxon>Endopterygota</taxon>
        <taxon>Coleoptera</taxon>
        <taxon>Polyphaga</taxon>
        <taxon>Cucujiformia</taxon>
        <taxon>Tenebrionidae</taxon>
        <taxon>Zophobas</taxon>
    </lineage>
</organism>
<keyword evidence="3" id="KW-1185">Reference proteome</keyword>
<gene>
    <name evidence="2" type="ORF">Zmor_027287</name>
</gene>
<dbReference type="EMBL" id="JALNTZ010000009">
    <property type="protein sequence ID" value="KAJ3640744.1"/>
    <property type="molecule type" value="Genomic_DNA"/>
</dbReference>
<comment type="caution">
    <text evidence="2">The sequence shown here is derived from an EMBL/GenBank/DDBJ whole genome shotgun (WGS) entry which is preliminary data.</text>
</comment>
<feature type="region of interest" description="Disordered" evidence="1">
    <location>
        <begin position="101"/>
        <end position="122"/>
    </location>
</feature>
<dbReference type="GO" id="GO:0006509">
    <property type="term" value="P:membrane protein ectodomain proteolysis"/>
    <property type="evidence" value="ECO:0007669"/>
    <property type="project" value="TreeGrafter"/>
</dbReference>
<dbReference type="PANTHER" id="PTHR45702:SF2">
    <property type="entry name" value="KUZBANIAN, ISOFORM A"/>
    <property type="match status" value="1"/>
</dbReference>
<name>A0AA38HNR9_9CUCU</name>
<evidence type="ECO:0000313" key="3">
    <source>
        <dbReference type="Proteomes" id="UP001168821"/>
    </source>
</evidence>
<reference evidence="2" key="1">
    <citation type="journal article" date="2023" name="G3 (Bethesda)">
        <title>Whole genome assemblies of Zophobas morio and Tenebrio molitor.</title>
        <authorList>
            <person name="Kaur S."/>
            <person name="Stinson S.A."/>
            <person name="diCenzo G.C."/>
        </authorList>
    </citation>
    <scope>NUCLEOTIDE SEQUENCE</scope>
    <source>
        <strain evidence="2">QUZm001</strain>
    </source>
</reference>
<evidence type="ECO:0000313" key="2">
    <source>
        <dbReference type="EMBL" id="KAJ3640744.1"/>
    </source>
</evidence>